<accession>A0A6J0ZCB5</accession>
<name>A0A6J0ZCB5_ODOVR</name>
<gene>
    <name evidence="5" type="primary">LOC110152354</name>
</gene>
<dbReference type="GO" id="GO:0004252">
    <property type="term" value="F:serine-type endopeptidase activity"/>
    <property type="evidence" value="ECO:0007669"/>
    <property type="project" value="UniProtKB-EC"/>
</dbReference>
<comment type="similarity">
    <text evidence="2">Belongs to the peptidase S1 family. CLIP subfamily.</text>
</comment>
<keyword evidence="5" id="KW-0645">Protease</keyword>
<dbReference type="InterPro" id="IPR001314">
    <property type="entry name" value="Peptidase_S1A"/>
</dbReference>
<dbReference type="Gene3D" id="2.40.10.10">
    <property type="entry name" value="Trypsin-like serine proteases"/>
    <property type="match status" value="1"/>
</dbReference>
<organism evidence="4 5">
    <name type="scientific">Odocoileus virginianus</name>
    <name type="common">White-tailed deer</name>
    <dbReference type="NCBI Taxonomy" id="9874"/>
    <lineage>
        <taxon>Eukaryota</taxon>
        <taxon>Metazoa</taxon>
        <taxon>Chordata</taxon>
        <taxon>Craniata</taxon>
        <taxon>Vertebrata</taxon>
        <taxon>Euteleostomi</taxon>
        <taxon>Mammalia</taxon>
        <taxon>Eutheria</taxon>
        <taxon>Laurasiatheria</taxon>
        <taxon>Artiodactyla</taxon>
        <taxon>Ruminantia</taxon>
        <taxon>Pecora</taxon>
        <taxon>Cervidae</taxon>
        <taxon>Odocoileinae</taxon>
        <taxon>Odocoileus</taxon>
    </lineage>
</organism>
<dbReference type="InterPro" id="IPR018114">
    <property type="entry name" value="TRYPSIN_HIS"/>
</dbReference>
<dbReference type="PROSITE" id="PS00134">
    <property type="entry name" value="TRYPSIN_HIS"/>
    <property type="match status" value="1"/>
</dbReference>
<feature type="domain" description="Peptidase S1" evidence="3">
    <location>
        <begin position="43"/>
        <end position="278"/>
    </location>
</feature>
<keyword evidence="4" id="KW-1185">Reference proteome</keyword>
<dbReference type="SMART" id="SM00020">
    <property type="entry name" value="Tryp_SPc"/>
    <property type="match status" value="1"/>
</dbReference>
<reference evidence="5" key="1">
    <citation type="submission" date="2025-08" db="UniProtKB">
        <authorList>
            <consortium name="RefSeq"/>
        </authorList>
    </citation>
    <scope>IDENTIFICATION</scope>
    <source>
        <tissue evidence="5">Tongue muscle</tissue>
    </source>
</reference>
<keyword evidence="5" id="KW-0378">Hydrolase</keyword>
<dbReference type="InParanoid" id="A0A6J0ZCB5"/>
<evidence type="ECO:0000313" key="4">
    <source>
        <dbReference type="Proteomes" id="UP001652640"/>
    </source>
</evidence>
<dbReference type="GeneID" id="110152354"/>
<evidence type="ECO:0000313" key="5">
    <source>
        <dbReference type="RefSeq" id="XP_020771700.2"/>
    </source>
</evidence>
<dbReference type="Proteomes" id="UP001652640">
    <property type="component" value="Unplaced"/>
</dbReference>
<dbReference type="PROSITE" id="PS50240">
    <property type="entry name" value="TRYPSIN_DOM"/>
    <property type="match status" value="1"/>
</dbReference>
<dbReference type="FunCoup" id="A0A6J0ZCB5">
    <property type="interactions" value="4"/>
</dbReference>
<dbReference type="PRINTS" id="PR00722">
    <property type="entry name" value="CHYMOTRYPSIN"/>
</dbReference>
<evidence type="ECO:0000256" key="1">
    <source>
        <dbReference type="ARBA" id="ARBA00023157"/>
    </source>
</evidence>
<proteinExistence type="inferred from homology"/>
<dbReference type="InterPro" id="IPR009003">
    <property type="entry name" value="Peptidase_S1_PA"/>
</dbReference>
<evidence type="ECO:0000256" key="2">
    <source>
        <dbReference type="ARBA" id="ARBA00024195"/>
    </source>
</evidence>
<dbReference type="InterPro" id="IPR051487">
    <property type="entry name" value="Ser/Thr_Proteases_Immune/Dev"/>
</dbReference>
<dbReference type="KEGG" id="ovr:110152354"/>
<dbReference type="OrthoDB" id="10059102at2759"/>
<dbReference type="SUPFAM" id="SSF50494">
    <property type="entry name" value="Trypsin-like serine proteases"/>
    <property type="match status" value="1"/>
</dbReference>
<dbReference type="GO" id="GO:0006508">
    <property type="term" value="P:proteolysis"/>
    <property type="evidence" value="ECO:0007669"/>
    <property type="project" value="UniProtKB-KW"/>
</dbReference>
<evidence type="ECO:0000259" key="3">
    <source>
        <dbReference type="PROSITE" id="PS50240"/>
    </source>
</evidence>
<protein>
    <submittedName>
        <fullName evidence="5">Serine protease 46</fullName>
    </submittedName>
</protein>
<dbReference type="Pfam" id="PF00089">
    <property type="entry name" value="Trypsin"/>
    <property type="match status" value="1"/>
</dbReference>
<dbReference type="RefSeq" id="XP_020771700.2">
    <property type="nucleotide sequence ID" value="XM_020916041.2"/>
</dbReference>
<dbReference type="InterPro" id="IPR043504">
    <property type="entry name" value="Peptidase_S1_PA_chymotrypsin"/>
</dbReference>
<dbReference type="CDD" id="cd00190">
    <property type="entry name" value="Tryp_SPc"/>
    <property type="match status" value="1"/>
</dbReference>
<sequence length="311" mass="34607">MACGQGVLQGLASPFPSARADSNLYVEGSWFRGCGRTNISCKNVNGKLVEVGKWPWQVSILFLGMNICSGSLIHRQWVLTAAHCLQRSKDPLSYSVKMGVQSLSENGTELPVIHVVIHEDFTNLSQDLALLKLRESVSWSPLIQPVCLPNPKFKPSFGSLCWMIGWGKMDIHVNPQSPYSLQEVAVKIINNDICNQQYKFLFLTDQKKLLGSDMICATSYLGMDTCQSNSGNSLVCQMNNTWIQMGVVSWSFSCNQRHFPGVYTSTSYFTDWMKKQIGDVRFVSRAGPACLSPVFLTSSILLISLGCLWLL</sequence>
<keyword evidence="1" id="KW-1015">Disulfide bond</keyword>
<dbReference type="AlphaFoldDB" id="A0A6J0ZCB5"/>
<dbReference type="InterPro" id="IPR001254">
    <property type="entry name" value="Trypsin_dom"/>
</dbReference>
<dbReference type="PANTHER" id="PTHR24256">
    <property type="entry name" value="TRYPTASE-RELATED"/>
    <property type="match status" value="1"/>
</dbReference>